<sequence>MMRARASFAAPIALLVALAGCASATEAAPSPHPTLERELPSDLTARGVLIAAVLLSEGDVERGVADGLVTPAEVDEAIRAIERDELDVWVQRSERELADD</sequence>
<evidence type="ECO:0000256" key="1">
    <source>
        <dbReference type="SAM" id="SignalP"/>
    </source>
</evidence>
<comment type="caution">
    <text evidence="2">The sequence shown here is derived from an EMBL/GenBank/DDBJ whole genome shotgun (WGS) entry which is preliminary data.</text>
</comment>
<protein>
    <recommendedName>
        <fullName evidence="4">SurA N-terminal domain-containing protein</fullName>
    </recommendedName>
</protein>
<name>A0A839EB87_9MICO</name>
<dbReference type="Proteomes" id="UP000585905">
    <property type="component" value="Unassembled WGS sequence"/>
</dbReference>
<keyword evidence="1" id="KW-0732">Signal</keyword>
<dbReference type="AlphaFoldDB" id="A0A839EB87"/>
<evidence type="ECO:0000313" key="3">
    <source>
        <dbReference type="Proteomes" id="UP000585905"/>
    </source>
</evidence>
<organism evidence="2 3">
    <name type="scientific">Microcella alkalica</name>
    <dbReference type="NCBI Taxonomy" id="355930"/>
    <lineage>
        <taxon>Bacteria</taxon>
        <taxon>Bacillati</taxon>
        <taxon>Actinomycetota</taxon>
        <taxon>Actinomycetes</taxon>
        <taxon>Micrococcales</taxon>
        <taxon>Microbacteriaceae</taxon>
        <taxon>Microcella</taxon>
    </lineage>
</organism>
<evidence type="ECO:0008006" key="4">
    <source>
        <dbReference type="Google" id="ProtNLM"/>
    </source>
</evidence>
<dbReference type="EMBL" id="JACGWX010000005">
    <property type="protein sequence ID" value="MBA8848423.1"/>
    <property type="molecule type" value="Genomic_DNA"/>
</dbReference>
<feature type="signal peptide" evidence="1">
    <location>
        <begin position="1"/>
        <end position="24"/>
    </location>
</feature>
<evidence type="ECO:0000313" key="2">
    <source>
        <dbReference type="EMBL" id="MBA8848423.1"/>
    </source>
</evidence>
<gene>
    <name evidence="2" type="ORF">FHX53_002027</name>
</gene>
<dbReference type="PROSITE" id="PS51257">
    <property type="entry name" value="PROKAR_LIPOPROTEIN"/>
    <property type="match status" value="1"/>
</dbReference>
<feature type="chain" id="PRO_5033024361" description="SurA N-terminal domain-containing protein" evidence="1">
    <location>
        <begin position="25"/>
        <end position="100"/>
    </location>
</feature>
<dbReference type="RefSeq" id="WP_182491218.1">
    <property type="nucleotide sequence ID" value="NZ_BAAAOV010000018.1"/>
</dbReference>
<keyword evidence="3" id="KW-1185">Reference proteome</keyword>
<proteinExistence type="predicted"/>
<accession>A0A839EB87</accession>
<reference evidence="2 3" key="1">
    <citation type="submission" date="2020-07" db="EMBL/GenBank/DDBJ databases">
        <title>Sequencing the genomes of 1000 actinobacteria strains.</title>
        <authorList>
            <person name="Klenk H.-P."/>
        </authorList>
    </citation>
    <scope>NUCLEOTIDE SEQUENCE [LARGE SCALE GENOMIC DNA]</scope>
    <source>
        <strain evidence="2 3">DSM 19663</strain>
    </source>
</reference>